<keyword evidence="1" id="KW-0732">Signal</keyword>
<evidence type="ECO:0000256" key="1">
    <source>
        <dbReference type="SAM" id="SignalP"/>
    </source>
</evidence>
<organism evidence="2 3">
    <name type="scientific">Clohesyomyces aquaticus</name>
    <dbReference type="NCBI Taxonomy" id="1231657"/>
    <lineage>
        <taxon>Eukaryota</taxon>
        <taxon>Fungi</taxon>
        <taxon>Dikarya</taxon>
        <taxon>Ascomycota</taxon>
        <taxon>Pezizomycotina</taxon>
        <taxon>Dothideomycetes</taxon>
        <taxon>Pleosporomycetidae</taxon>
        <taxon>Pleosporales</taxon>
        <taxon>Lindgomycetaceae</taxon>
        <taxon>Clohesyomyces</taxon>
    </lineage>
</organism>
<proteinExistence type="predicted"/>
<dbReference type="InterPro" id="IPR025649">
    <property type="entry name" value="DUF4360"/>
</dbReference>
<dbReference type="Proteomes" id="UP000193144">
    <property type="component" value="Unassembled WGS sequence"/>
</dbReference>
<keyword evidence="3" id="KW-1185">Reference proteome</keyword>
<dbReference type="EMBL" id="MCFA01000021">
    <property type="protein sequence ID" value="ORY16019.1"/>
    <property type="molecule type" value="Genomic_DNA"/>
</dbReference>
<reference evidence="2 3" key="1">
    <citation type="submission" date="2016-07" db="EMBL/GenBank/DDBJ databases">
        <title>Pervasive Adenine N6-methylation of Active Genes in Fungi.</title>
        <authorList>
            <consortium name="DOE Joint Genome Institute"/>
            <person name="Mondo S.J."/>
            <person name="Dannebaum R.O."/>
            <person name="Kuo R.C."/>
            <person name="Labutti K."/>
            <person name="Haridas S."/>
            <person name="Kuo A."/>
            <person name="Salamov A."/>
            <person name="Ahrendt S.R."/>
            <person name="Lipzen A."/>
            <person name="Sullivan W."/>
            <person name="Andreopoulos W.B."/>
            <person name="Clum A."/>
            <person name="Lindquist E."/>
            <person name="Daum C."/>
            <person name="Ramamoorthy G.K."/>
            <person name="Gryganskyi A."/>
            <person name="Culley D."/>
            <person name="Magnuson J.K."/>
            <person name="James T.Y."/>
            <person name="O'Malley M.A."/>
            <person name="Stajich J.E."/>
            <person name="Spatafora J.W."/>
            <person name="Visel A."/>
            <person name="Grigoriev I.V."/>
        </authorList>
    </citation>
    <scope>NUCLEOTIDE SEQUENCE [LARGE SCALE GENOMIC DNA]</scope>
    <source>
        <strain evidence="2 3">CBS 115471</strain>
    </source>
</reference>
<evidence type="ECO:0008006" key="4">
    <source>
        <dbReference type="Google" id="ProtNLM"/>
    </source>
</evidence>
<sequence length="191" mass="20683">MRSSLVIAAAAPALVAAICPDPVPQISSLQWSGTGCPSSSAGAVKSYGPMDFSEVKAFTFNQLDSDNTEACEIHLQAKTPAGWQVAIKEVAHTGDVTLKPNSELDWYTQIYWSKNAADTAIAKGSIVNSGGDTYRNGDVTVRSKVTEKWSDCSNGNDGVGILNVNFRPVINGDSGHFNFRMTTWYLDWRRC</sequence>
<evidence type="ECO:0000313" key="2">
    <source>
        <dbReference type="EMBL" id="ORY16019.1"/>
    </source>
</evidence>
<name>A0A1Y2A0I6_9PLEO</name>
<comment type="caution">
    <text evidence="2">The sequence shown here is derived from an EMBL/GenBank/DDBJ whole genome shotgun (WGS) entry which is preliminary data.</text>
</comment>
<feature type="signal peptide" evidence="1">
    <location>
        <begin position="1"/>
        <end position="17"/>
    </location>
</feature>
<dbReference type="PANTHER" id="PTHR38847:SF1">
    <property type="entry name" value="PSEUDOURIDINE SYNTHASE RSUA_RLUA-LIKE DOMAIN-CONTAINING PROTEIN"/>
    <property type="match status" value="1"/>
</dbReference>
<feature type="chain" id="PRO_5012666149" description="Secreted protein" evidence="1">
    <location>
        <begin position="18"/>
        <end position="191"/>
    </location>
</feature>
<dbReference type="PANTHER" id="PTHR38847">
    <property type="match status" value="1"/>
</dbReference>
<dbReference type="AlphaFoldDB" id="A0A1Y2A0I6"/>
<evidence type="ECO:0000313" key="3">
    <source>
        <dbReference type="Proteomes" id="UP000193144"/>
    </source>
</evidence>
<protein>
    <recommendedName>
        <fullName evidence="4">Secreted protein</fullName>
    </recommendedName>
</protein>
<gene>
    <name evidence="2" type="ORF">BCR34DRAFT_598051</name>
</gene>
<dbReference type="Pfam" id="PF14273">
    <property type="entry name" value="DUF4360"/>
    <property type="match status" value="1"/>
</dbReference>
<dbReference type="OrthoDB" id="3786236at2759"/>
<accession>A0A1Y2A0I6</accession>